<dbReference type="Pfam" id="PF00155">
    <property type="entry name" value="Aminotran_1_2"/>
    <property type="match status" value="1"/>
</dbReference>
<dbReference type="InterPro" id="IPR015424">
    <property type="entry name" value="PyrdxlP-dep_Trfase"/>
</dbReference>
<dbReference type="Gene3D" id="3.30.70.3290">
    <property type="match status" value="1"/>
</dbReference>
<dbReference type="Proteomes" id="UP000240009">
    <property type="component" value="Unassembled WGS sequence"/>
</dbReference>
<sequence>MQPKHEPIAVIGIGCRLPGADSPEAFWNLLIEGRDAIGEVPPDRWDVDRLYDPEPATPGKMYTRRGGFLSNVADFDPTLFGISGREAEKMDPQQRLLLEVTWEAFENAGIPVKSLGNSATGVYVGISNSDYARLLFRGLDSLSAYSATGTSLSIAANRLSYLFNFRGPSIAVDTACSSSLVSAHLACQGLQSGETDLAVAAGVNLILTPEGTITFCQARMMAPDGRCKTFDASADGYVRGEGCGAVILKRLRDAERDGDRVLAVIHGTAVNQDGLTNGLTAPNGPSQQEVLKAALDNAQLEPQAIELIEAHGTGTSLGDPIEVRSLKNVLGMGRDAQHPLRLGSVKTNIGHLESAAGIAGLLKLVLSLSKGQIPPHLNFETLNPYIDLSGAQVEIVTEAKSWNSVAGSRLAGVSAFGFGGTNCHVIIGDYVSKEAKTQATSQKDRPRHIIPLSTQTYDGLPLLAERYLEELEVESISLADFAHSVAVGRSTLDARAFVNATDKQEAMASLHKLVEKGAKDATDGQPVRRRNKVVFLFTGQGSQYAGMGCELYQSHPVYREAIDRCAAELKKYDVPLLDVLFAESDSDTIHQTAMSQPTLFATEYALYQLWKSWGITPSMAIGHSVGEYVAACVAGVFSLEDALKLIALRGKLMQSLPTGGAMLAVSAGADRVETLLNGHAGQVGIAAVNSPQQTVLSGAAEAIDQVAELCQTEGIRATRLTVSHAFHSKLMDPILDEFEQAVSSIELKPAAFPIAANLTGELSKDAFTKPQYWRQHLREAVRFADGIQAIAVKGGNVFVEVGPQPVLSGLGRVSVPGKENAWLPSLRSGRDDWQMMLNSLGELFEIGVAIDWQAFDAPYARKRIDLPTYPFVRSRFWAPDTMPVSSGEDFGTGTGLMPARTSHPLLGVKIPTATEEVLFQANLAPGFPAYLNDHQLFGNPVFPATGYIELALGAASAHFEEGQYAVEQLQVQQPLVFEQQHSKTVQIVLTPEEFGYASFRILSAETSESDDTIWKLHAAGKIAPAAARPEKADLQEAFFRMEKQVEVAEFYAGAKQSGLQYGHAFQGIKQLGNGEDEALAEVALPTELQSDARNYRLHPALLDACFQTVGSLLADELTPGTTFIPIGVGSVTCFEAHSPQRVACWSKVVGRKPGRMPQVEADIVLANEEGEVLAEVRGLKLARLAKIDLQKRLVADVDRWYHEVKWLETPRIGSPLTVDEKEESVWLIFGDGRPMTEYLVEQLEQRKQKVLQVFPGTELEFGEVDAMLDPAEPSEFVELLQSLKLSDTRKLRGVIYLWAQQDLSGKANESMVDHALGCQGLLHVAQALGQQEDQAPRLYVVTLGAQRIYPGDKIGHPLEAATWGLAGVISNELPKLNCTRVDVDAADRDTAGRLFGEIWVPDSETEIALRGEKRFSSRLMPMRLAADGELTIPEQPYQLGLKKFGMLTNLELVPKPRIEPGETEVEIAVKASGLNFRDVLRALGMLQEYEKEIGILTEADVTFGFECSGVVTAVGNKVKDLSVGDEVIALSTASMTSHLLVDQNYVAKKPSSQTFDEAATIPLAFLTAHYGLVRLAKLRKGERVLIHAAAGGVGQAAVAIAQAVGAEIYATASKGKWDFLHSLGIKHVYDSRTTLFSDQILEATAGEGVDVVLNSLNQEFIPKSVECLAKDGRFVEIGKIGVWTPEQFAEVRPGATYFPFDLGDEERKSPGLIAAMLAELLPQFESHKLTPLPFQAYRIEDAVEAFRFMQQAKHLGKVVLQMTPPTGERPLIRGNATYLITGGTGAIGLELAQWLIEQGAKSIVLTSRSGKADDATAERIAGWESEGATVTISTMDAARADQVAAVLAFIKTELPPLAGVFHAAGVLDDATIAQQSWDRFAKVLPAKVDGSWYLHQQTRELPLDYFVCFSSIAAMIGSPGQANYAAANAFMDALCAGRCSEGLTGLSINWGPWSGGGMAKSADARRLAGIGLGMIAPQQGLLALEELLPTRYADVGVFPVDWSKFLKQFGRNKHPRLLDELAKIHRQERVVGAATGGALRDRLGAADDDKRAAMIGDYVADQAAKTLGISASQLDRAKPLAEMGLDSLMGIELKNAIEAELEIDIPVEEFSQDTTVTSLATAVANLVGVEGDFTSSGGGEVSAPAAKEKPARALEDIPASDFQTDQFPEVIELQERIARFARMGMESPYFDVHEGTTRDTAIIGGREFICFSSYNYVGSSGDPEVTAAAKAAIDQFGTSVSASRVVSGEKTIHGELERKIAQFLGTESSVCFVGGHSTNETTIGHLMNPGDLILHDELAHNSLVQGCILSGAQRRAFPHNDTAACERMLAEMRGKYRRAVIVVEGVYSMDGDYCDLPKLVEIKEKHKAMLFVDEAHSIGTMGKTGRGICEHYGIPGSRIDFLMATLSKSLGSCGGYIAGKKTMIEYLKYTAPGFVFSVGMPPSNAAAALASFERIEKHPEVVAKCMSNSRLFLKLAKERGLDTGLSNNTPVVPVITGNSLLALRLSRALYARGYNVQPIMYPAVEEKAARLRFFITSCHSEEQIRQTVDATAEELEKLKAESNDAVK</sequence>
<proteinExistence type="predicted"/>
<dbReference type="InterPro" id="IPR016035">
    <property type="entry name" value="Acyl_Trfase/lysoPLipase"/>
</dbReference>
<protein>
    <submittedName>
        <fullName evidence="12">Beta-ketoacyl synthase</fullName>
    </submittedName>
</protein>
<dbReference type="InterPro" id="IPR057326">
    <property type="entry name" value="KR_dom"/>
</dbReference>
<dbReference type="EMBL" id="PUIA01000037">
    <property type="protein sequence ID" value="PQO31351.1"/>
    <property type="molecule type" value="Genomic_DNA"/>
</dbReference>
<feature type="domain" description="Ketosynthase family 3 (KS3)" evidence="10">
    <location>
        <begin position="5"/>
        <end position="429"/>
    </location>
</feature>
<dbReference type="SUPFAM" id="SSF55048">
    <property type="entry name" value="Probable ACP-binding domain of malonyl-CoA ACP transacylase"/>
    <property type="match status" value="1"/>
</dbReference>
<dbReference type="PANTHER" id="PTHR43775">
    <property type="entry name" value="FATTY ACID SYNTHASE"/>
    <property type="match status" value="1"/>
</dbReference>
<comment type="caution">
    <text evidence="12">The sequence shown here is derived from an EMBL/GenBank/DDBJ whole genome shotgun (WGS) entry which is preliminary data.</text>
</comment>
<dbReference type="SUPFAM" id="SSF53901">
    <property type="entry name" value="Thiolase-like"/>
    <property type="match status" value="1"/>
</dbReference>
<dbReference type="Gene3D" id="3.40.640.10">
    <property type="entry name" value="Type I PLP-dependent aspartate aminotransferase-like (Major domain)"/>
    <property type="match status" value="1"/>
</dbReference>
<dbReference type="InterPro" id="IPR001227">
    <property type="entry name" value="Ac_transferase_dom_sf"/>
</dbReference>
<dbReference type="InterPro" id="IPR016036">
    <property type="entry name" value="Malonyl_transacylase_ACP-bd"/>
</dbReference>
<keyword evidence="2" id="KW-0596">Phosphopantetheine</keyword>
<dbReference type="PANTHER" id="PTHR43775:SF37">
    <property type="entry name" value="SI:DKEY-61P9.11"/>
    <property type="match status" value="1"/>
</dbReference>
<dbReference type="SMART" id="SM00822">
    <property type="entry name" value="PKS_KR"/>
    <property type="match status" value="1"/>
</dbReference>
<keyword evidence="4" id="KW-0808">Transferase</keyword>
<dbReference type="Gene3D" id="3.10.129.110">
    <property type="entry name" value="Polyketide synthase dehydratase"/>
    <property type="match status" value="1"/>
</dbReference>
<gene>
    <name evidence="12" type="ORF">C5Y96_13505</name>
</gene>
<reference evidence="12 13" key="1">
    <citation type="submission" date="2018-02" db="EMBL/GenBank/DDBJ databases">
        <title>Comparative genomes isolates from brazilian mangrove.</title>
        <authorList>
            <person name="Araujo J.E."/>
            <person name="Taketani R.G."/>
            <person name="Silva M.C.P."/>
            <person name="Loureco M.V."/>
            <person name="Andreote F.D."/>
        </authorList>
    </citation>
    <scope>NUCLEOTIDE SEQUENCE [LARGE SCALE GENOMIC DNA]</scope>
    <source>
        <strain evidence="12 13">HEX-2 MGV</strain>
    </source>
</reference>
<dbReference type="Pfam" id="PF00550">
    <property type="entry name" value="PP-binding"/>
    <property type="match status" value="1"/>
</dbReference>
<accession>A0A2S8FGQ0</accession>
<dbReference type="GO" id="GO:0071770">
    <property type="term" value="P:DIM/DIP cell wall layer assembly"/>
    <property type="evidence" value="ECO:0007669"/>
    <property type="project" value="TreeGrafter"/>
</dbReference>
<dbReference type="InterPro" id="IPR049551">
    <property type="entry name" value="PKS_DH_C"/>
</dbReference>
<evidence type="ECO:0000259" key="11">
    <source>
        <dbReference type="PROSITE" id="PS52019"/>
    </source>
</evidence>
<dbReference type="GO" id="GO:0016491">
    <property type="term" value="F:oxidoreductase activity"/>
    <property type="evidence" value="ECO:0007669"/>
    <property type="project" value="InterPro"/>
</dbReference>
<dbReference type="Pfam" id="PF02801">
    <property type="entry name" value="Ketoacyl-synt_C"/>
    <property type="match status" value="1"/>
</dbReference>
<feature type="active site" description="Proton donor; for dehydratase activity" evidence="8">
    <location>
        <position position="1103"/>
    </location>
</feature>
<dbReference type="PROSITE" id="PS00599">
    <property type="entry name" value="AA_TRANSFER_CLASS_2"/>
    <property type="match status" value="1"/>
</dbReference>
<evidence type="ECO:0000313" key="13">
    <source>
        <dbReference type="Proteomes" id="UP000240009"/>
    </source>
</evidence>
<feature type="region of interest" description="N-terminal hotdog fold" evidence="8">
    <location>
        <begin position="903"/>
        <end position="1029"/>
    </location>
</feature>
<keyword evidence="6" id="KW-0511">Multifunctional enzyme</keyword>
<keyword evidence="5" id="KW-0663">Pyridoxal phosphate</keyword>
<dbReference type="InterPro" id="IPR036291">
    <property type="entry name" value="NAD(P)-bd_dom_sf"/>
</dbReference>
<dbReference type="Pfam" id="PF21089">
    <property type="entry name" value="PKS_DH_N"/>
    <property type="match status" value="1"/>
</dbReference>
<evidence type="ECO:0000256" key="1">
    <source>
        <dbReference type="ARBA" id="ARBA00001933"/>
    </source>
</evidence>
<evidence type="ECO:0000259" key="9">
    <source>
        <dbReference type="PROSITE" id="PS50075"/>
    </source>
</evidence>
<dbReference type="InterPro" id="IPR032821">
    <property type="entry name" value="PKS_assoc"/>
</dbReference>
<dbReference type="FunFam" id="3.40.50.720:FF:000209">
    <property type="entry name" value="Polyketide synthase Pks12"/>
    <property type="match status" value="1"/>
</dbReference>
<feature type="domain" description="PKS/mFAS DH" evidence="11">
    <location>
        <begin position="903"/>
        <end position="1190"/>
    </location>
</feature>
<dbReference type="Gene3D" id="3.40.50.720">
    <property type="entry name" value="NAD(P)-binding Rossmann-like Domain"/>
    <property type="match status" value="3"/>
</dbReference>
<dbReference type="InterPro" id="IPR015421">
    <property type="entry name" value="PyrdxlP-dep_Trfase_major"/>
</dbReference>
<dbReference type="FunFam" id="3.40.366.10:FF:000002">
    <property type="entry name" value="Probable polyketide synthase 2"/>
    <property type="match status" value="1"/>
</dbReference>
<dbReference type="InterPro" id="IPR020841">
    <property type="entry name" value="PKS_Beta-ketoAc_synthase_dom"/>
</dbReference>
<dbReference type="InterPro" id="IPR036736">
    <property type="entry name" value="ACP-like_sf"/>
</dbReference>
<dbReference type="GO" id="GO:0030170">
    <property type="term" value="F:pyridoxal phosphate binding"/>
    <property type="evidence" value="ECO:0007669"/>
    <property type="project" value="InterPro"/>
</dbReference>
<dbReference type="SMART" id="SM00826">
    <property type="entry name" value="PKS_DH"/>
    <property type="match status" value="1"/>
</dbReference>
<dbReference type="CDD" id="cd00833">
    <property type="entry name" value="PKS"/>
    <property type="match status" value="1"/>
</dbReference>
<evidence type="ECO:0000256" key="4">
    <source>
        <dbReference type="ARBA" id="ARBA00022679"/>
    </source>
</evidence>
<dbReference type="InterPro" id="IPR009081">
    <property type="entry name" value="PP-bd_ACP"/>
</dbReference>
<evidence type="ECO:0000256" key="2">
    <source>
        <dbReference type="ARBA" id="ARBA00022450"/>
    </source>
</evidence>
<dbReference type="OrthoDB" id="219272at2"/>
<dbReference type="InterPro" id="IPR020807">
    <property type="entry name" value="PKS_DH"/>
</dbReference>
<dbReference type="InterPro" id="IPR004839">
    <property type="entry name" value="Aminotransferase_I/II_large"/>
</dbReference>
<name>A0A2S8FGQ0_9BACT</name>
<dbReference type="InterPro" id="IPR013968">
    <property type="entry name" value="PKS_KR"/>
</dbReference>
<dbReference type="GO" id="GO:0031177">
    <property type="term" value="F:phosphopantetheine binding"/>
    <property type="evidence" value="ECO:0007669"/>
    <property type="project" value="InterPro"/>
</dbReference>
<dbReference type="GO" id="GO:0005886">
    <property type="term" value="C:plasma membrane"/>
    <property type="evidence" value="ECO:0007669"/>
    <property type="project" value="TreeGrafter"/>
</dbReference>
<dbReference type="Pfam" id="PF13602">
    <property type="entry name" value="ADH_zinc_N_2"/>
    <property type="match status" value="1"/>
</dbReference>
<dbReference type="InterPro" id="IPR011032">
    <property type="entry name" value="GroES-like_sf"/>
</dbReference>
<dbReference type="InterPro" id="IPR013154">
    <property type="entry name" value="ADH-like_N"/>
</dbReference>
<dbReference type="InterPro" id="IPR042104">
    <property type="entry name" value="PKS_dehydratase_sf"/>
</dbReference>
<dbReference type="GO" id="GO:0005737">
    <property type="term" value="C:cytoplasm"/>
    <property type="evidence" value="ECO:0007669"/>
    <property type="project" value="TreeGrafter"/>
</dbReference>
<dbReference type="SUPFAM" id="SSF47336">
    <property type="entry name" value="ACP-like"/>
    <property type="match status" value="1"/>
</dbReference>
<dbReference type="Pfam" id="PF16197">
    <property type="entry name" value="KAsynt_C_assoc"/>
    <property type="match status" value="1"/>
</dbReference>
<comment type="function">
    <text evidence="7">Involved in production of the polyketide antibiotic thailandamide.</text>
</comment>
<dbReference type="SMART" id="SM00823">
    <property type="entry name" value="PKS_PP"/>
    <property type="match status" value="1"/>
</dbReference>
<feature type="region of interest" description="C-terminal hotdog fold" evidence="8">
    <location>
        <begin position="1042"/>
        <end position="1190"/>
    </location>
</feature>
<dbReference type="Pfam" id="PF00109">
    <property type="entry name" value="ketoacyl-synt"/>
    <property type="match status" value="1"/>
</dbReference>
<dbReference type="FunFam" id="3.40.47.10:FF:000019">
    <property type="entry name" value="Polyketide synthase type I"/>
    <property type="match status" value="1"/>
</dbReference>
<evidence type="ECO:0000313" key="12">
    <source>
        <dbReference type="EMBL" id="PQO31351.1"/>
    </source>
</evidence>
<evidence type="ECO:0000256" key="6">
    <source>
        <dbReference type="ARBA" id="ARBA00023268"/>
    </source>
</evidence>
<organism evidence="12 13">
    <name type="scientific">Blastopirellula marina</name>
    <dbReference type="NCBI Taxonomy" id="124"/>
    <lineage>
        <taxon>Bacteria</taxon>
        <taxon>Pseudomonadati</taxon>
        <taxon>Planctomycetota</taxon>
        <taxon>Planctomycetia</taxon>
        <taxon>Pirellulales</taxon>
        <taxon>Pirellulaceae</taxon>
        <taxon>Blastopirellula</taxon>
    </lineage>
</organism>
<dbReference type="PROSITE" id="PS52019">
    <property type="entry name" value="PKS_MFAS_DH"/>
    <property type="match status" value="1"/>
</dbReference>
<dbReference type="InterPro" id="IPR001917">
    <property type="entry name" value="Aminotrans_II_pyridoxalP_BS"/>
</dbReference>
<evidence type="ECO:0000256" key="5">
    <source>
        <dbReference type="ARBA" id="ARBA00022898"/>
    </source>
</evidence>
<evidence type="ECO:0000256" key="7">
    <source>
        <dbReference type="ARBA" id="ARBA00054155"/>
    </source>
</evidence>
<dbReference type="Gene3D" id="3.40.366.10">
    <property type="entry name" value="Malonyl-Coenzyme A Acyl Carrier Protein, domain 2"/>
    <property type="match status" value="1"/>
</dbReference>
<feature type="active site" description="Proton acceptor; for dehydratase activity" evidence="8">
    <location>
        <position position="934"/>
    </location>
</feature>
<dbReference type="Gene3D" id="3.40.47.10">
    <property type="match status" value="1"/>
</dbReference>
<dbReference type="Pfam" id="PF08240">
    <property type="entry name" value="ADH_N"/>
    <property type="match status" value="1"/>
</dbReference>
<dbReference type="InterPro" id="IPR049900">
    <property type="entry name" value="PKS_mFAS_DH"/>
</dbReference>
<dbReference type="SUPFAM" id="SSF52151">
    <property type="entry name" value="FabD/lysophospholipase-like"/>
    <property type="match status" value="1"/>
</dbReference>
<dbReference type="SMART" id="SM00825">
    <property type="entry name" value="PKS_KS"/>
    <property type="match status" value="1"/>
</dbReference>
<dbReference type="Pfam" id="PF21394">
    <property type="entry name" value="Beta-ketacyl_N"/>
    <property type="match status" value="1"/>
</dbReference>
<dbReference type="Gene3D" id="3.90.180.10">
    <property type="entry name" value="Medium-chain alcohol dehydrogenases, catalytic domain"/>
    <property type="match status" value="1"/>
</dbReference>
<comment type="cofactor">
    <cofactor evidence="1">
        <name>pyridoxal 5'-phosphate</name>
        <dbReference type="ChEBI" id="CHEBI:597326"/>
    </cofactor>
</comment>
<dbReference type="PROSITE" id="PS50075">
    <property type="entry name" value="CARRIER"/>
    <property type="match status" value="1"/>
</dbReference>
<dbReference type="SMART" id="SM00829">
    <property type="entry name" value="PKS_ER"/>
    <property type="match status" value="1"/>
</dbReference>
<evidence type="ECO:0000259" key="10">
    <source>
        <dbReference type="PROSITE" id="PS52004"/>
    </source>
</evidence>
<dbReference type="InterPro" id="IPR016039">
    <property type="entry name" value="Thiolase-like"/>
</dbReference>
<dbReference type="GO" id="GO:0006633">
    <property type="term" value="P:fatty acid biosynthetic process"/>
    <property type="evidence" value="ECO:0007669"/>
    <property type="project" value="TreeGrafter"/>
</dbReference>
<feature type="domain" description="Carrier" evidence="9">
    <location>
        <begin position="2053"/>
        <end position="2127"/>
    </location>
</feature>
<dbReference type="InterPro" id="IPR049490">
    <property type="entry name" value="C883_1060-like_KR_N"/>
</dbReference>
<dbReference type="Gene3D" id="1.10.1200.10">
    <property type="entry name" value="ACP-like"/>
    <property type="match status" value="1"/>
</dbReference>
<dbReference type="InterPro" id="IPR015422">
    <property type="entry name" value="PyrdxlP-dep_Trfase_small"/>
</dbReference>
<dbReference type="SUPFAM" id="SSF53383">
    <property type="entry name" value="PLP-dependent transferases"/>
    <property type="match status" value="1"/>
</dbReference>
<dbReference type="CDD" id="cd08955">
    <property type="entry name" value="KR_2_FAS_SDR_x"/>
    <property type="match status" value="1"/>
</dbReference>
<dbReference type="Pfam" id="PF14765">
    <property type="entry name" value="PS-DH"/>
    <property type="match status" value="1"/>
</dbReference>
<dbReference type="Pfam" id="PF08659">
    <property type="entry name" value="KR"/>
    <property type="match status" value="1"/>
</dbReference>
<dbReference type="InterPro" id="IPR020843">
    <property type="entry name" value="ER"/>
</dbReference>
<dbReference type="InterPro" id="IPR049552">
    <property type="entry name" value="PKS_DH_N"/>
</dbReference>
<dbReference type="InterPro" id="IPR014030">
    <property type="entry name" value="Ketoacyl_synth_N"/>
</dbReference>
<keyword evidence="3" id="KW-0597">Phosphoprotein</keyword>
<dbReference type="CDD" id="cd05195">
    <property type="entry name" value="enoyl_red"/>
    <property type="match status" value="1"/>
</dbReference>
<dbReference type="RefSeq" id="WP_105354137.1">
    <property type="nucleotide sequence ID" value="NZ_PUIA01000037.1"/>
</dbReference>
<dbReference type="SUPFAM" id="SSF51735">
    <property type="entry name" value="NAD(P)-binding Rossmann-fold domains"/>
    <property type="match status" value="3"/>
</dbReference>
<dbReference type="GO" id="GO:0004312">
    <property type="term" value="F:fatty acid synthase activity"/>
    <property type="evidence" value="ECO:0007669"/>
    <property type="project" value="TreeGrafter"/>
</dbReference>
<dbReference type="Pfam" id="PF00698">
    <property type="entry name" value="Acyl_transf_1"/>
    <property type="match status" value="1"/>
</dbReference>
<dbReference type="PROSITE" id="PS52004">
    <property type="entry name" value="KS3_2"/>
    <property type="match status" value="1"/>
</dbReference>
<dbReference type="InterPro" id="IPR050091">
    <property type="entry name" value="PKS_NRPS_Biosynth_Enz"/>
</dbReference>
<dbReference type="Gene3D" id="3.90.1150.10">
    <property type="entry name" value="Aspartate Aminotransferase, domain 1"/>
    <property type="match status" value="1"/>
</dbReference>
<dbReference type="SMART" id="SM00827">
    <property type="entry name" value="PKS_AT"/>
    <property type="match status" value="1"/>
</dbReference>
<evidence type="ECO:0000256" key="3">
    <source>
        <dbReference type="ARBA" id="ARBA00022553"/>
    </source>
</evidence>
<dbReference type="InterPro" id="IPR014043">
    <property type="entry name" value="Acyl_transferase_dom"/>
</dbReference>
<evidence type="ECO:0000256" key="8">
    <source>
        <dbReference type="PROSITE-ProRule" id="PRU01363"/>
    </source>
</evidence>
<dbReference type="CDD" id="cd06454">
    <property type="entry name" value="KBL_like"/>
    <property type="match status" value="1"/>
</dbReference>
<dbReference type="InterPro" id="IPR020806">
    <property type="entry name" value="PKS_PP-bd"/>
</dbReference>
<dbReference type="SUPFAM" id="SSF50129">
    <property type="entry name" value="GroES-like"/>
    <property type="match status" value="1"/>
</dbReference>
<dbReference type="InterPro" id="IPR014031">
    <property type="entry name" value="Ketoacyl_synth_C"/>
</dbReference>